<dbReference type="EMBL" id="BTRK01000005">
    <property type="protein sequence ID" value="GMR52912.1"/>
    <property type="molecule type" value="Genomic_DNA"/>
</dbReference>
<accession>A0AAN5CZJ7</accession>
<keyword evidence="3" id="KW-1185">Reference proteome</keyword>
<protein>
    <submittedName>
        <fullName evidence="2">Uncharacterized protein</fullName>
    </submittedName>
</protein>
<organism evidence="2 3">
    <name type="scientific">Pristionchus mayeri</name>
    <dbReference type="NCBI Taxonomy" id="1317129"/>
    <lineage>
        <taxon>Eukaryota</taxon>
        <taxon>Metazoa</taxon>
        <taxon>Ecdysozoa</taxon>
        <taxon>Nematoda</taxon>
        <taxon>Chromadorea</taxon>
        <taxon>Rhabditida</taxon>
        <taxon>Rhabditina</taxon>
        <taxon>Diplogasteromorpha</taxon>
        <taxon>Diplogasteroidea</taxon>
        <taxon>Neodiplogasteridae</taxon>
        <taxon>Pristionchus</taxon>
    </lineage>
</organism>
<comment type="caution">
    <text evidence="2">The sequence shown here is derived from an EMBL/GenBank/DDBJ whole genome shotgun (WGS) entry which is preliminary data.</text>
</comment>
<proteinExistence type="predicted"/>
<dbReference type="AlphaFoldDB" id="A0AAN5CZJ7"/>
<evidence type="ECO:0000256" key="1">
    <source>
        <dbReference type="SAM" id="MobiDB-lite"/>
    </source>
</evidence>
<feature type="region of interest" description="Disordered" evidence="1">
    <location>
        <begin position="23"/>
        <end position="72"/>
    </location>
</feature>
<sequence>RWLSSRYVPRLLSLSAPLVPPLRPLARSPLRPLPTTTDTTPTPSSTRPVVKRRCSSLVSPEMTVTSPRFTTERRLRPRRIPILSPLTSLTESSVACASLILATSTSWPSARESPRDANAVTGSAPSTPTPSPSKPQTLVIQPILSVVDCR</sequence>
<evidence type="ECO:0000313" key="2">
    <source>
        <dbReference type="EMBL" id="GMR52912.1"/>
    </source>
</evidence>
<name>A0AAN5CZJ7_9BILA</name>
<gene>
    <name evidence="2" type="ORF">PMAYCL1PPCAC_23107</name>
</gene>
<reference evidence="3" key="1">
    <citation type="submission" date="2022-10" db="EMBL/GenBank/DDBJ databases">
        <title>Genome assembly of Pristionchus species.</title>
        <authorList>
            <person name="Yoshida K."/>
            <person name="Sommer R.J."/>
        </authorList>
    </citation>
    <scope>NUCLEOTIDE SEQUENCE [LARGE SCALE GENOMIC DNA]</scope>
    <source>
        <strain evidence="3">RS5460</strain>
    </source>
</reference>
<feature type="compositionally biased region" description="Polar residues" evidence="1">
    <location>
        <begin position="56"/>
        <end position="69"/>
    </location>
</feature>
<feature type="region of interest" description="Disordered" evidence="1">
    <location>
        <begin position="104"/>
        <end position="136"/>
    </location>
</feature>
<evidence type="ECO:0000313" key="3">
    <source>
        <dbReference type="Proteomes" id="UP001328107"/>
    </source>
</evidence>
<dbReference type="Proteomes" id="UP001328107">
    <property type="component" value="Unassembled WGS sequence"/>
</dbReference>
<feature type="compositionally biased region" description="Low complexity" evidence="1">
    <location>
        <begin position="24"/>
        <end position="48"/>
    </location>
</feature>
<feature type="non-terminal residue" evidence="2">
    <location>
        <position position="1"/>
    </location>
</feature>